<sequence length="326" mass="35851">MRKLVITRTLQIFIFCALSVPALAQEPGFDCTKASGSIEQMVCADTELAALDRRLSAAYSAALPKAANEHPPILKAEQRGWIKGRNDCWKAGDKRGCVLEAYRRRIVELQARYHLIDALTTVRYACNDSPADEIIATYFQTDPPSLIAERGDQTSLMFLAPSASGARYMGRNESLWEHQGEATVVWGYQAPEMRCQNVQATPAASLAGTAWELVAIQSMDDAQGTTHIAHPETFTVRFSADGRASFRIDCNRGTTTWKASPSQASPSGSLEFGLLATTRAMCPPGSHDQQVLRDLPHVRSYLLKNGKLFLSLVADGGIYEWRQAKP</sequence>
<dbReference type="PANTHER" id="PTHR37549">
    <property type="entry name" value="LIPOPROTEIN LPRI"/>
    <property type="match status" value="1"/>
</dbReference>
<evidence type="ECO:0000256" key="3">
    <source>
        <dbReference type="ARBA" id="ARBA00023139"/>
    </source>
</evidence>
<evidence type="ECO:0000256" key="5">
    <source>
        <dbReference type="SAM" id="SignalP"/>
    </source>
</evidence>
<dbReference type="Pfam" id="PF07007">
    <property type="entry name" value="LprI"/>
    <property type="match status" value="1"/>
</dbReference>
<dbReference type="AlphaFoldDB" id="A0A9D7JYY9"/>
<protein>
    <submittedName>
        <fullName evidence="9">MliC family protein</fullName>
    </submittedName>
</protein>
<dbReference type="Pfam" id="PF09864">
    <property type="entry name" value="MliC"/>
    <property type="match status" value="1"/>
</dbReference>
<evidence type="ECO:0000313" key="9">
    <source>
        <dbReference type="EMBL" id="MBK8522736.1"/>
    </source>
</evidence>
<gene>
    <name evidence="9" type="ORF">IPL58_00515</name>
</gene>
<dbReference type="Gene3D" id="1.20.1270.180">
    <property type="match status" value="1"/>
</dbReference>
<evidence type="ECO:0000256" key="4">
    <source>
        <dbReference type="ARBA" id="ARBA00023288"/>
    </source>
</evidence>
<dbReference type="InterPro" id="IPR009739">
    <property type="entry name" value="LprI-like_N"/>
</dbReference>
<keyword evidence="1 5" id="KW-0732">Signal</keyword>
<dbReference type="EMBL" id="JADJUC010000001">
    <property type="protein sequence ID" value="MBK8522736.1"/>
    <property type="molecule type" value="Genomic_DNA"/>
</dbReference>
<accession>A0A9D7JYY9</accession>
<proteinExistence type="predicted"/>
<keyword evidence="4" id="KW-0449">Lipoprotein</keyword>
<dbReference type="Gene3D" id="2.40.128.200">
    <property type="match status" value="1"/>
</dbReference>
<feature type="chain" id="PRO_5038361213" evidence="5">
    <location>
        <begin position="25"/>
        <end position="326"/>
    </location>
</feature>
<evidence type="ECO:0000259" key="8">
    <source>
        <dbReference type="Pfam" id="PF09864"/>
    </source>
</evidence>
<evidence type="ECO:0000256" key="1">
    <source>
        <dbReference type="ARBA" id="ARBA00022729"/>
    </source>
</evidence>
<dbReference type="Proteomes" id="UP000886689">
    <property type="component" value="Unassembled WGS sequence"/>
</dbReference>
<dbReference type="Pfam" id="PF03724">
    <property type="entry name" value="META"/>
    <property type="match status" value="1"/>
</dbReference>
<feature type="signal peptide" evidence="5">
    <location>
        <begin position="1"/>
        <end position="24"/>
    </location>
</feature>
<name>A0A9D7JYY9_9PROT</name>
<dbReference type="Gene3D" id="2.40.128.270">
    <property type="match status" value="1"/>
</dbReference>
<feature type="domain" description="Lysozyme inhibitor LprI-like N-terminal" evidence="7">
    <location>
        <begin position="31"/>
        <end position="109"/>
    </location>
</feature>
<comment type="caution">
    <text evidence="9">The sequence shown here is derived from an EMBL/GenBank/DDBJ whole genome shotgun (WGS) entry which is preliminary data.</text>
</comment>
<feature type="domain" description="DUF306" evidence="6">
    <location>
        <begin position="204"/>
        <end position="311"/>
    </location>
</feature>
<keyword evidence="2" id="KW-0472">Membrane</keyword>
<dbReference type="GO" id="GO:0005576">
    <property type="term" value="C:extracellular region"/>
    <property type="evidence" value="ECO:0007669"/>
    <property type="project" value="TreeGrafter"/>
</dbReference>
<organism evidence="9 10">
    <name type="scientific">Candidatus Proximibacter danicus</name>
    <dbReference type="NCBI Taxonomy" id="2954365"/>
    <lineage>
        <taxon>Bacteria</taxon>
        <taxon>Pseudomonadati</taxon>
        <taxon>Pseudomonadota</taxon>
        <taxon>Betaproteobacteria</taxon>
        <taxon>Candidatus Proximibacter</taxon>
    </lineage>
</organism>
<dbReference type="InterPro" id="IPR052755">
    <property type="entry name" value="Lysozyme_Inhibitor_LprI"/>
</dbReference>
<dbReference type="InterPro" id="IPR005184">
    <property type="entry name" value="DUF306_Meta_HslJ"/>
</dbReference>
<evidence type="ECO:0000256" key="2">
    <source>
        <dbReference type="ARBA" id="ARBA00023136"/>
    </source>
</evidence>
<reference evidence="9" key="1">
    <citation type="submission" date="2020-10" db="EMBL/GenBank/DDBJ databases">
        <title>Connecting structure to function with the recovery of over 1000 high-quality activated sludge metagenome-assembled genomes encoding full-length rRNA genes using long-read sequencing.</title>
        <authorList>
            <person name="Singleton C.M."/>
            <person name="Petriglieri F."/>
            <person name="Kristensen J.M."/>
            <person name="Kirkegaard R.H."/>
            <person name="Michaelsen T.Y."/>
            <person name="Andersen M.H."/>
            <person name="Karst S.M."/>
            <person name="Dueholm M.S."/>
            <person name="Nielsen P.H."/>
            <person name="Albertsen M."/>
        </authorList>
    </citation>
    <scope>NUCLEOTIDE SEQUENCE</scope>
    <source>
        <strain evidence="9">Hirt_18-Q3-R61-65_BATAC.395</strain>
    </source>
</reference>
<dbReference type="SUPFAM" id="SSF141488">
    <property type="entry name" value="YdhA-like"/>
    <property type="match status" value="1"/>
</dbReference>
<dbReference type="InterPro" id="IPR018660">
    <property type="entry name" value="MliC"/>
</dbReference>
<evidence type="ECO:0000259" key="6">
    <source>
        <dbReference type="Pfam" id="PF03724"/>
    </source>
</evidence>
<evidence type="ECO:0000313" key="10">
    <source>
        <dbReference type="Proteomes" id="UP000886689"/>
    </source>
</evidence>
<dbReference type="PANTHER" id="PTHR37549:SF1">
    <property type="entry name" value="LIPOPROTEIN LPRI"/>
    <property type="match status" value="1"/>
</dbReference>
<dbReference type="InterPro" id="IPR038670">
    <property type="entry name" value="HslJ-like_sf"/>
</dbReference>
<feature type="domain" description="C-type lysozyme inhibitor" evidence="8">
    <location>
        <begin position="124"/>
        <end position="192"/>
    </location>
</feature>
<keyword evidence="3" id="KW-0564">Palmitate</keyword>
<evidence type="ECO:0000259" key="7">
    <source>
        <dbReference type="Pfam" id="PF07007"/>
    </source>
</evidence>
<dbReference type="InterPro" id="IPR036328">
    <property type="entry name" value="MliC_sf"/>
</dbReference>